<evidence type="ECO:0000256" key="3">
    <source>
        <dbReference type="ARBA" id="ARBA00012756"/>
    </source>
</evidence>
<evidence type="ECO:0000256" key="5">
    <source>
        <dbReference type="ARBA" id="ARBA00023295"/>
    </source>
</evidence>
<dbReference type="PANTHER" id="PTHR36447:SF1">
    <property type="entry name" value="BETA-GALACTOSIDASE GANA"/>
    <property type="match status" value="1"/>
</dbReference>
<dbReference type="InterPro" id="IPR013529">
    <property type="entry name" value="Glyco_hydro_42_N"/>
</dbReference>
<dbReference type="InterPro" id="IPR029062">
    <property type="entry name" value="Class_I_gatase-like"/>
</dbReference>
<evidence type="ECO:0000256" key="2">
    <source>
        <dbReference type="ARBA" id="ARBA00005940"/>
    </source>
</evidence>
<keyword evidence="5" id="KW-0326">Glycosidase</keyword>
<accession>A0A6J6DIG8</accession>
<dbReference type="AlphaFoldDB" id="A0A6J6DIG8"/>
<feature type="domain" description="Glycoside hydrolase family 42 N-terminal" evidence="6">
    <location>
        <begin position="12"/>
        <end position="384"/>
    </location>
</feature>
<evidence type="ECO:0000313" key="9">
    <source>
        <dbReference type="EMBL" id="CAB4561168.1"/>
    </source>
</evidence>
<dbReference type="Pfam" id="PF02449">
    <property type="entry name" value="Glyco_hydro_42"/>
    <property type="match status" value="1"/>
</dbReference>
<gene>
    <name evidence="8" type="ORF">UFOPK1503_00454</name>
    <name evidence="9" type="ORF">UFOPK1693_00027</name>
</gene>
<dbReference type="PIRSF" id="PIRSF001084">
    <property type="entry name" value="B-galactosidase"/>
    <property type="match status" value="1"/>
</dbReference>
<comment type="similarity">
    <text evidence="2">Belongs to the glycosyl hydrolase 42 family.</text>
</comment>
<dbReference type="InterPro" id="IPR013738">
    <property type="entry name" value="Beta_galactosidase_Trimer"/>
</dbReference>
<dbReference type="InterPro" id="IPR003476">
    <property type="entry name" value="Glyco_hydro_42"/>
</dbReference>
<evidence type="ECO:0000259" key="7">
    <source>
        <dbReference type="Pfam" id="PF08532"/>
    </source>
</evidence>
<name>A0A6J6DIG8_9ZZZZ</name>
<feature type="domain" description="Beta-galactosidase trimerisation" evidence="7">
    <location>
        <begin position="397"/>
        <end position="601"/>
    </location>
</feature>
<dbReference type="EMBL" id="CAEZTO010000001">
    <property type="protein sequence ID" value="CAB4561168.1"/>
    <property type="molecule type" value="Genomic_DNA"/>
</dbReference>
<dbReference type="GO" id="GO:0009341">
    <property type="term" value="C:beta-galactosidase complex"/>
    <property type="evidence" value="ECO:0007669"/>
    <property type="project" value="InterPro"/>
</dbReference>
<dbReference type="EC" id="3.2.1.23" evidence="3"/>
<keyword evidence="4" id="KW-0378">Hydrolase</keyword>
<dbReference type="PANTHER" id="PTHR36447">
    <property type="entry name" value="BETA-GALACTOSIDASE GANA"/>
    <property type="match status" value="1"/>
</dbReference>
<sequence length="633" mass="72670">MLNLGKLHFGGDYNPEQWPREVWKQDIELMQRAGVNLVSLGIFSWAKIERKDGEYHFDWLDEAIELLHQGGIAIDMATATASPPAWLTKAHPDVLPINFDGVRLSHGGRQQYSPASKVYQQKAAALVEQIAKRYGNNPAIEMWHVNNEYGCHSPYCYSEQSRQAFIEWLQKKYASIEELNAAWGTDFWSQRYYDWDELVVPKRTPDGTHPNPGQQMDFKRYSSDAHLELFKMERDIIRKYDQKRPITTNFMSMKFTYAMDYFKWAKEMDFVSTDHYLAQHDPLNHIDLAQQADLTRGFADGKQWLLMEHSTSAVNWQPRNYAKTPGQEFRNSASFVARGSQGSMYFQWRQSQAGSERFHSALVPHAGSDTRVFREVSELGAWLKSNPDVANYPTDQANVAIVYDYEQFWALMQANLPTQDINYAETVAKWYRAMWENGTRVDFVPADASLETLSKYELVLMPLVHMLSEQEERVFHDYVAQGGNLVVSYFTNTADRTLRVKLGGYGGKLVKELAGVYVEEFYPLREGQGALSNGYKIELWSELTRNLSADVIAKFVESDVDGSPALTVKSHGSSKVWYQGTELKLGSQRKFFKSITKELGIESEGGESTEVVRRGPYKFEIDHEKNKVKLRNN</sequence>
<dbReference type="CDD" id="cd03143">
    <property type="entry name" value="A4_beta-galactosidase_middle_domain"/>
    <property type="match status" value="1"/>
</dbReference>
<dbReference type="Gene3D" id="3.20.20.80">
    <property type="entry name" value="Glycosidases"/>
    <property type="match status" value="1"/>
</dbReference>
<proteinExistence type="inferred from homology"/>
<dbReference type="SUPFAM" id="SSF52317">
    <property type="entry name" value="Class I glutamine amidotransferase-like"/>
    <property type="match status" value="1"/>
</dbReference>
<dbReference type="GO" id="GO:0004565">
    <property type="term" value="F:beta-galactosidase activity"/>
    <property type="evidence" value="ECO:0007669"/>
    <property type="project" value="UniProtKB-EC"/>
</dbReference>
<organism evidence="9">
    <name type="scientific">freshwater metagenome</name>
    <dbReference type="NCBI Taxonomy" id="449393"/>
    <lineage>
        <taxon>unclassified sequences</taxon>
        <taxon>metagenomes</taxon>
        <taxon>ecological metagenomes</taxon>
    </lineage>
</organism>
<dbReference type="InterPro" id="IPR017853">
    <property type="entry name" value="GH"/>
</dbReference>
<dbReference type="SUPFAM" id="SSF51445">
    <property type="entry name" value="(Trans)glycosidases"/>
    <property type="match status" value="1"/>
</dbReference>
<dbReference type="Gene3D" id="3.40.50.880">
    <property type="match status" value="1"/>
</dbReference>
<comment type="catalytic activity">
    <reaction evidence="1">
        <text>Hydrolysis of terminal non-reducing beta-D-galactose residues in beta-D-galactosides.</text>
        <dbReference type="EC" id="3.2.1.23"/>
    </reaction>
</comment>
<protein>
    <recommendedName>
        <fullName evidence="3">beta-galactosidase</fullName>
        <ecNumber evidence="3">3.2.1.23</ecNumber>
    </recommendedName>
</protein>
<evidence type="ECO:0000256" key="1">
    <source>
        <dbReference type="ARBA" id="ARBA00001412"/>
    </source>
</evidence>
<dbReference type="EMBL" id="CAEZST010000005">
    <property type="protein sequence ID" value="CAB4543850.1"/>
    <property type="molecule type" value="Genomic_DNA"/>
</dbReference>
<evidence type="ECO:0000259" key="6">
    <source>
        <dbReference type="Pfam" id="PF02449"/>
    </source>
</evidence>
<evidence type="ECO:0000256" key="4">
    <source>
        <dbReference type="ARBA" id="ARBA00022801"/>
    </source>
</evidence>
<reference evidence="9" key="1">
    <citation type="submission" date="2020-05" db="EMBL/GenBank/DDBJ databases">
        <authorList>
            <person name="Chiriac C."/>
            <person name="Salcher M."/>
            <person name="Ghai R."/>
            <person name="Kavagutti S V."/>
        </authorList>
    </citation>
    <scope>NUCLEOTIDE SEQUENCE</scope>
</reference>
<evidence type="ECO:0000313" key="8">
    <source>
        <dbReference type="EMBL" id="CAB4543850.1"/>
    </source>
</evidence>
<dbReference type="Pfam" id="PF08532">
    <property type="entry name" value="Glyco_hydro_42M"/>
    <property type="match status" value="1"/>
</dbReference>
<dbReference type="GO" id="GO:0005975">
    <property type="term" value="P:carbohydrate metabolic process"/>
    <property type="evidence" value="ECO:0007669"/>
    <property type="project" value="InterPro"/>
</dbReference>